<dbReference type="AlphaFoldDB" id="A0A7S0BLQ1"/>
<evidence type="ECO:0000256" key="1">
    <source>
        <dbReference type="SAM" id="SignalP"/>
    </source>
</evidence>
<feature type="signal peptide" evidence="1">
    <location>
        <begin position="1"/>
        <end position="21"/>
    </location>
</feature>
<evidence type="ECO:0000313" key="2">
    <source>
        <dbReference type="EMBL" id="CAD8397192.1"/>
    </source>
</evidence>
<name>A0A7S0BLQ1_9RHOD</name>
<keyword evidence="1" id="KW-0732">Signal</keyword>
<dbReference type="EMBL" id="HBEK01013115">
    <property type="protein sequence ID" value="CAD8397192.1"/>
    <property type="molecule type" value="Transcribed_RNA"/>
</dbReference>
<proteinExistence type="predicted"/>
<accession>A0A7S0BLQ1</accession>
<organism evidence="2">
    <name type="scientific">Rhodosorus marinus</name>
    <dbReference type="NCBI Taxonomy" id="101924"/>
    <lineage>
        <taxon>Eukaryota</taxon>
        <taxon>Rhodophyta</taxon>
        <taxon>Stylonematophyceae</taxon>
        <taxon>Stylonematales</taxon>
        <taxon>Stylonemataceae</taxon>
        <taxon>Rhodosorus</taxon>
    </lineage>
</organism>
<protein>
    <submittedName>
        <fullName evidence="2">Uncharacterized protein</fullName>
    </submittedName>
</protein>
<feature type="chain" id="PRO_5030774538" evidence="1">
    <location>
        <begin position="22"/>
        <end position="200"/>
    </location>
</feature>
<reference evidence="2" key="1">
    <citation type="submission" date="2021-01" db="EMBL/GenBank/DDBJ databases">
        <authorList>
            <person name="Corre E."/>
            <person name="Pelletier E."/>
            <person name="Niang G."/>
            <person name="Scheremetjew M."/>
            <person name="Finn R."/>
            <person name="Kale V."/>
            <person name="Holt S."/>
            <person name="Cochrane G."/>
            <person name="Meng A."/>
            <person name="Brown T."/>
            <person name="Cohen L."/>
        </authorList>
    </citation>
    <scope>NUCLEOTIDE SEQUENCE</scope>
    <source>
        <strain evidence="2">UTEX LB 2760</strain>
    </source>
</reference>
<gene>
    <name evidence="2" type="ORF">RMAR0315_LOCUS7180</name>
</gene>
<sequence length="200" mass="21185">MKYVAWCCCALVFLCVLSVGAQTCFDAFGPSFLAITGGSKVVQKISVDVLGSSVGQVTLEPVPEPKGGDAICFRMRFTTRSGFGLTSIRGGIFSKAELIPEPAEYPNRRNVAKVVKKRGLPPGTILTSLSLVICQDEIVADPTGCCDGSPLSWIAHAIVTQENVGKVRAEMLPDASCLTRVGDGPDISVCEVSVECTKLK</sequence>